<reference evidence="2" key="2">
    <citation type="submission" date="2020-09" db="EMBL/GenBank/DDBJ databases">
        <title>Reference genome assembly for Australian Ascochyta lentis isolate Al4.</title>
        <authorList>
            <person name="Lee R.C."/>
            <person name="Farfan-Caceres L.M."/>
            <person name="Debler J.W."/>
            <person name="Williams A.H."/>
            <person name="Henares B.M."/>
        </authorList>
    </citation>
    <scope>NUCLEOTIDE SEQUENCE</scope>
    <source>
        <strain evidence="2">Al4</strain>
    </source>
</reference>
<comment type="caution">
    <text evidence="2">The sequence shown here is derived from an EMBL/GenBank/DDBJ whole genome shotgun (WGS) entry which is preliminary data.</text>
</comment>
<dbReference type="Pfam" id="PF00583">
    <property type="entry name" value="Acetyltransf_1"/>
    <property type="match status" value="1"/>
</dbReference>
<dbReference type="InterPro" id="IPR000182">
    <property type="entry name" value="GNAT_dom"/>
</dbReference>
<dbReference type="PANTHER" id="PTHR43233:SF1">
    <property type="entry name" value="FAMILY N-ACETYLTRANSFERASE, PUTATIVE (AFU_ORTHOLOGUE AFUA_6G03350)-RELATED"/>
    <property type="match status" value="1"/>
</dbReference>
<dbReference type="AlphaFoldDB" id="A0A8H7J848"/>
<name>A0A8H7J848_9PLEO</name>
<keyword evidence="3" id="KW-1185">Reference proteome</keyword>
<dbReference type="Proteomes" id="UP000651452">
    <property type="component" value="Unassembled WGS sequence"/>
</dbReference>
<feature type="domain" description="N-acetyltransferase" evidence="1">
    <location>
        <begin position="24"/>
        <end position="184"/>
    </location>
</feature>
<protein>
    <recommendedName>
        <fullName evidence="1">N-acetyltransferase domain-containing protein</fullName>
    </recommendedName>
</protein>
<dbReference type="Gene3D" id="3.40.630.30">
    <property type="match status" value="1"/>
</dbReference>
<dbReference type="InterPro" id="IPR053144">
    <property type="entry name" value="Acetyltransferase_Butenolide"/>
</dbReference>
<dbReference type="PANTHER" id="PTHR43233">
    <property type="entry name" value="FAMILY N-ACETYLTRANSFERASE, PUTATIVE (AFU_ORTHOLOGUE AFUA_6G03350)-RELATED"/>
    <property type="match status" value="1"/>
</dbReference>
<sequence>MQTTKQALLRRNWTRESYLISTDASLVPISELNAALATDLVYWANPLPEEVMREMLENSLCFGLYDIKPVTAQTNSSIKTKETISEQKRKLIGFARCVTDFSTFSYLTDVYVLPSYQGEGLGKWLVGCVGEVHDAMPFLRRSMLFTGDWERSVPFYERVLGMGLFKGNGEKDGGGPAMMHKQGPGFVRTL</sequence>
<dbReference type="InterPro" id="IPR016181">
    <property type="entry name" value="Acyl_CoA_acyltransferase"/>
</dbReference>
<dbReference type="GO" id="GO:0016747">
    <property type="term" value="F:acyltransferase activity, transferring groups other than amino-acyl groups"/>
    <property type="evidence" value="ECO:0007669"/>
    <property type="project" value="InterPro"/>
</dbReference>
<dbReference type="CDD" id="cd04301">
    <property type="entry name" value="NAT_SF"/>
    <property type="match status" value="1"/>
</dbReference>
<evidence type="ECO:0000313" key="2">
    <source>
        <dbReference type="EMBL" id="KAF9698300.1"/>
    </source>
</evidence>
<evidence type="ECO:0000313" key="3">
    <source>
        <dbReference type="Proteomes" id="UP000651452"/>
    </source>
</evidence>
<reference evidence="2" key="1">
    <citation type="submission" date="2018-12" db="EMBL/GenBank/DDBJ databases">
        <authorList>
            <person name="Syme R.A."/>
            <person name="Farfan-Caceres L."/>
            <person name="Lichtenzveig J."/>
        </authorList>
    </citation>
    <scope>NUCLEOTIDE SEQUENCE</scope>
    <source>
        <strain evidence="2">Al4</strain>
    </source>
</reference>
<dbReference type="OrthoDB" id="10039976at2759"/>
<proteinExistence type="predicted"/>
<evidence type="ECO:0000259" key="1">
    <source>
        <dbReference type="PROSITE" id="PS51186"/>
    </source>
</evidence>
<dbReference type="EMBL" id="RZGK01000006">
    <property type="protein sequence ID" value="KAF9698300.1"/>
    <property type="molecule type" value="Genomic_DNA"/>
</dbReference>
<dbReference type="SUPFAM" id="SSF55729">
    <property type="entry name" value="Acyl-CoA N-acyltransferases (Nat)"/>
    <property type="match status" value="1"/>
</dbReference>
<gene>
    <name evidence="2" type="ORF">EKO04_003752</name>
</gene>
<accession>A0A8H7J848</accession>
<dbReference type="PROSITE" id="PS51186">
    <property type="entry name" value="GNAT"/>
    <property type="match status" value="1"/>
</dbReference>
<organism evidence="2 3">
    <name type="scientific">Ascochyta lentis</name>
    <dbReference type="NCBI Taxonomy" id="205686"/>
    <lineage>
        <taxon>Eukaryota</taxon>
        <taxon>Fungi</taxon>
        <taxon>Dikarya</taxon>
        <taxon>Ascomycota</taxon>
        <taxon>Pezizomycotina</taxon>
        <taxon>Dothideomycetes</taxon>
        <taxon>Pleosporomycetidae</taxon>
        <taxon>Pleosporales</taxon>
        <taxon>Pleosporineae</taxon>
        <taxon>Didymellaceae</taxon>
        <taxon>Ascochyta</taxon>
    </lineage>
</organism>